<keyword evidence="2" id="KW-0812">Transmembrane</keyword>
<dbReference type="Proteomes" id="UP000053660">
    <property type="component" value="Unassembled WGS sequence"/>
</dbReference>
<feature type="compositionally biased region" description="Low complexity" evidence="1">
    <location>
        <begin position="61"/>
        <end position="71"/>
    </location>
</feature>
<sequence length="71" mass="8128">MYAGLTVNFSAMINVFVFYTINSEYREVIKRMFGTRKFTTKVNDISTMHGMADSTSRRKSSATTRSATTHY</sequence>
<dbReference type="EMBL" id="KN612841">
    <property type="protein sequence ID" value="KHJ75340.1"/>
    <property type="molecule type" value="Genomic_DNA"/>
</dbReference>
<reference evidence="3 4" key="1">
    <citation type="submission" date="2014-03" db="EMBL/GenBank/DDBJ databases">
        <title>Draft genome of the hookworm Oesophagostomum dentatum.</title>
        <authorList>
            <person name="Mitreva M."/>
        </authorList>
    </citation>
    <scope>NUCLEOTIDE SEQUENCE [LARGE SCALE GENOMIC DNA]</scope>
    <source>
        <strain evidence="3 4">OD-Hann</strain>
    </source>
</reference>
<evidence type="ECO:0000256" key="2">
    <source>
        <dbReference type="SAM" id="Phobius"/>
    </source>
</evidence>
<evidence type="ECO:0000256" key="1">
    <source>
        <dbReference type="SAM" id="MobiDB-lite"/>
    </source>
</evidence>
<evidence type="ECO:0000313" key="4">
    <source>
        <dbReference type="Proteomes" id="UP000053660"/>
    </source>
</evidence>
<keyword evidence="4" id="KW-1185">Reference proteome</keyword>
<dbReference type="OrthoDB" id="5820127at2759"/>
<keyword evidence="2" id="KW-1133">Transmembrane helix</keyword>
<evidence type="ECO:0000313" key="3">
    <source>
        <dbReference type="EMBL" id="KHJ75340.1"/>
    </source>
</evidence>
<feature type="region of interest" description="Disordered" evidence="1">
    <location>
        <begin position="49"/>
        <end position="71"/>
    </location>
</feature>
<protein>
    <submittedName>
        <fullName evidence="3">Uncharacterized protein</fullName>
    </submittedName>
</protein>
<dbReference type="Pfam" id="PF10320">
    <property type="entry name" value="7TM_GPCR_Srsx"/>
    <property type="match status" value="1"/>
</dbReference>
<accession>A0A0B1RWB9</accession>
<proteinExistence type="predicted"/>
<organism evidence="3 4">
    <name type="scientific">Oesophagostomum dentatum</name>
    <name type="common">Nodular worm</name>
    <dbReference type="NCBI Taxonomy" id="61180"/>
    <lineage>
        <taxon>Eukaryota</taxon>
        <taxon>Metazoa</taxon>
        <taxon>Ecdysozoa</taxon>
        <taxon>Nematoda</taxon>
        <taxon>Chromadorea</taxon>
        <taxon>Rhabditida</taxon>
        <taxon>Rhabditina</taxon>
        <taxon>Rhabditomorpha</taxon>
        <taxon>Strongyloidea</taxon>
        <taxon>Strongylidae</taxon>
        <taxon>Oesophagostomum</taxon>
    </lineage>
</organism>
<dbReference type="InterPro" id="IPR019424">
    <property type="entry name" value="7TM_GPCR_Srsx"/>
</dbReference>
<name>A0A0B1RWB9_OESDE</name>
<dbReference type="AlphaFoldDB" id="A0A0B1RWB9"/>
<gene>
    <name evidence="3" type="ORF">OESDEN_25044</name>
</gene>
<keyword evidence="2" id="KW-0472">Membrane</keyword>
<feature type="transmembrane region" description="Helical" evidence="2">
    <location>
        <begin position="6"/>
        <end position="22"/>
    </location>
</feature>